<dbReference type="Pfam" id="PF13639">
    <property type="entry name" value="zf-RING_2"/>
    <property type="match status" value="1"/>
</dbReference>
<keyword evidence="6 16" id="KW-0812">Transmembrane</keyword>
<accession>A0A6A2YJW5</accession>
<keyword evidence="11" id="KW-0862">Zinc</keyword>
<dbReference type="Proteomes" id="UP000436088">
    <property type="component" value="Unassembled WGS sequence"/>
</dbReference>
<evidence type="ECO:0000256" key="12">
    <source>
        <dbReference type="ARBA" id="ARBA00022989"/>
    </source>
</evidence>
<feature type="domain" description="RING-type" evidence="17">
    <location>
        <begin position="283"/>
        <end position="325"/>
    </location>
</feature>
<evidence type="ECO:0000256" key="6">
    <source>
        <dbReference type="ARBA" id="ARBA00022692"/>
    </source>
</evidence>
<keyword evidence="5" id="KW-0808">Transferase</keyword>
<dbReference type="CDD" id="cd16461">
    <property type="entry name" value="RING-H2_EL5-like"/>
    <property type="match status" value="1"/>
</dbReference>
<dbReference type="GO" id="GO:0016020">
    <property type="term" value="C:membrane"/>
    <property type="evidence" value="ECO:0007669"/>
    <property type="project" value="UniProtKB-SubCell"/>
</dbReference>
<dbReference type="GO" id="GO:0061630">
    <property type="term" value="F:ubiquitin protein ligase activity"/>
    <property type="evidence" value="ECO:0007669"/>
    <property type="project" value="UniProtKB-EC"/>
</dbReference>
<dbReference type="GO" id="GO:0030247">
    <property type="term" value="F:polysaccharide binding"/>
    <property type="evidence" value="ECO:0007669"/>
    <property type="project" value="InterPro"/>
</dbReference>
<evidence type="ECO:0000256" key="1">
    <source>
        <dbReference type="ARBA" id="ARBA00000900"/>
    </source>
</evidence>
<dbReference type="InterPro" id="IPR025287">
    <property type="entry name" value="WAK_GUB"/>
</dbReference>
<dbReference type="PANTHER" id="PTHR46279:SF6">
    <property type="entry name" value="RING-TYPE E3 UBIQUITIN TRANSFERASE"/>
    <property type="match status" value="1"/>
</dbReference>
<evidence type="ECO:0000256" key="9">
    <source>
        <dbReference type="ARBA" id="ARBA00022771"/>
    </source>
</evidence>
<dbReference type="AlphaFoldDB" id="A0A6A2YJW5"/>
<keyword evidence="13 16" id="KW-0472">Membrane</keyword>
<keyword evidence="12 16" id="KW-1133">Transmembrane helix</keyword>
<reference evidence="18" key="1">
    <citation type="submission" date="2019-09" db="EMBL/GenBank/DDBJ databases">
        <title>Draft genome information of white flower Hibiscus syriacus.</title>
        <authorList>
            <person name="Kim Y.-M."/>
        </authorList>
    </citation>
    <scope>NUCLEOTIDE SEQUENCE [LARGE SCALE GENOMIC DNA]</scope>
    <source>
        <strain evidence="18">YM2019G1</strain>
    </source>
</reference>
<evidence type="ECO:0000259" key="17">
    <source>
        <dbReference type="PROSITE" id="PS50089"/>
    </source>
</evidence>
<keyword evidence="19" id="KW-1185">Reference proteome</keyword>
<evidence type="ECO:0000256" key="2">
    <source>
        <dbReference type="ARBA" id="ARBA00004167"/>
    </source>
</evidence>
<comment type="similarity">
    <text evidence="14">Belongs to the RING-type zinc finger family. ATL subfamily.</text>
</comment>
<dbReference type="EMBL" id="VEPZ02001348">
    <property type="protein sequence ID" value="KAE8677957.1"/>
    <property type="molecule type" value="Genomic_DNA"/>
</dbReference>
<dbReference type="EC" id="2.3.2.27" evidence="4"/>
<dbReference type="PANTHER" id="PTHR46279">
    <property type="entry name" value="RING/U-BOX SUPERFAMILY PROTEIN"/>
    <property type="match status" value="1"/>
</dbReference>
<evidence type="ECO:0000256" key="13">
    <source>
        <dbReference type="ARBA" id="ARBA00023136"/>
    </source>
</evidence>
<comment type="catalytic activity">
    <reaction evidence="1">
        <text>S-ubiquitinyl-[E2 ubiquitin-conjugating enzyme]-L-cysteine + [acceptor protein]-L-lysine = [E2 ubiquitin-conjugating enzyme]-L-cysteine + N(6)-ubiquitinyl-[acceptor protein]-L-lysine.</text>
        <dbReference type="EC" id="2.3.2.27"/>
    </reaction>
</comment>
<evidence type="ECO:0000256" key="15">
    <source>
        <dbReference type="PROSITE-ProRule" id="PRU00175"/>
    </source>
</evidence>
<dbReference type="InterPro" id="IPR013083">
    <property type="entry name" value="Znf_RING/FYVE/PHD"/>
</dbReference>
<dbReference type="SMART" id="SM00184">
    <property type="entry name" value="RING"/>
    <property type="match status" value="1"/>
</dbReference>
<evidence type="ECO:0000256" key="8">
    <source>
        <dbReference type="ARBA" id="ARBA00022729"/>
    </source>
</evidence>
<evidence type="ECO:0000256" key="3">
    <source>
        <dbReference type="ARBA" id="ARBA00004906"/>
    </source>
</evidence>
<dbReference type="Gene3D" id="3.30.40.10">
    <property type="entry name" value="Zinc/RING finger domain, C3HC4 (zinc finger)"/>
    <property type="match status" value="1"/>
</dbReference>
<dbReference type="PROSITE" id="PS50089">
    <property type="entry name" value="ZF_RING_2"/>
    <property type="match status" value="1"/>
</dbReference>
<keyword evidence="7" id="KW-0479">Metal-binding</keyword>
<sequence length="326" mass="37247">MSDICQPRCGYQEISFPFQLRNENRCGYPGFDLSCNNQNDTIISFPSSGNFSVETINYYVQFIAIGDPDGCLPKRLLEGFDTAATPFHQDYLQNFTLLNCSYNVPYMDIYVTYIPCLSSDGNCTVAIPVDRPDLFEPFSSCREIATVSLPLLEKWEYLSDRIWLRWNEPDCKWCLEREGVCRYKKNTGFDVGCSSFLDPGASDVAKYFPLYTVLCLMVLAALVPCISILKQYIHKRRGTNTEISYASSVLQSERGLEQRAIEMYPTTLVGKNLELPNPNDVICSICLSEYKANDTLKTKPFCMHYFHANCIDEWLKRNATCPLCRE</sequence>
<name>A0A6A2YJW5_HIBSY</name>
<evidence type="ECO:0000313" key="19">
    <source>
        <dbReference type="Proteomes" id="UP000436088"/>
    </source>
</evidence>
<dbReference type="InterPro" id="IPR001841">
    <property type="entry name" value="Znf_RING"/>
</dbReference>
<evidence type="ECO:0000256" key="5">
    <source>
        <dbReference type="ARBA" id="ARBA00022679"/>
    </source>
</evidence>
<organism evidence="18 19">
    <name type="scientific">Hibiscus syriacus</name>
    <name type="common">Rose of Sharon</name>
    <dbReference type="NCBI Taxonomy" id="106335"/>
    <lineage>
        <taxon>Eukaryota</taxon>
        <taxon>Viridiplantae</taxon>
        <taxon>Streptophyta</taxon>
        <taxon>Embryophyta</taxon>
        <taxon>Tracheophyta</taxon>
        <taxon>Spermatophyta</taxon>
        <taxon>Magnoliopsida</taxon>
        <taxon>eudicotyledons</taxon>
        <taxon>Gunneridae</taxon>
        <taxon>Pentapetalae</taxon>
        <taxon>rosids</taxon>
        <taxon>malvids</taxon>
        <taxon>Malvales</taxon>
        <taxon>Malvaceae</taxon>
        <taxon>Malvoideae</taxon>
        <taxon>Hibiscus</taxon>
    </lineage>
</organism>
<proteinExistence type="inferred from homology"/>
<dbReference type="InterPro" id="IPR046948">
    <property type="entry name" value="ATL20-22-like"/>
</dbReference>
<keyword evidence="10" id="KW-0833">Ubl conjugation pathway</keyword>
<evidence type="ECO:0000256" key="4">
    <source>
        <dbReference type="ARBA" id="ARBA00012483"/>
    </source>
</evidence>
<evidence type="ECO:0000256" key="10">
    <source>
        <dbReference type="ARBA" id="ARBA00022786"/>
    </source>
</evidence>
<evidence type="ECO:0000256" key="16">
    <source>
        <dbReference type="SAM" id="Phobius"/>
    </source>
</evidence>
<dbReference type="SUPFAM" id="SSF57850">
    <property type="entry name" value="RING/U-box"/>
    <property type="match status" value="1"/>
</dbReference>
<gene>
    <name evidence="18" type="ORF">F3Y22_tig00111466pilonHSYRG00036</name>
</gene>
<dbReference type="Pfam" id="PF13947">
    <property type="entry name" value="GUB_WAK_bind"/>
    <property type="match status" value="1"/>
</dbReference>
<keyword evidence="9 15" id="KW-0863">Zinc-finger</keyword>
<keyword evidence="8" id="KW-0732">Signal</keyword>
<comment type="pathway">
    <text evidence="3">Protein modification; protein ubiquitination.</text>
</comment>
<protein>
    <recommendedName>
        <fullName evidence="4">RING-type E3 ubiquitin transferase</fullName>
        <ecNumber evidence="4">2.3.2.27</ecNumber>
    </recommendedName>
</protein>
<evidence type="ECO:0000256" key="11">
    <source>
        <dbReference type="ARBA" id="ARBA00022833"/>
    </source>
</evidence>
<dbReference type="GO" id="GO:0008270">
    <property type="term" value="F:zinc ion binding"/>
    <property type="evidence" value="ECO:0007669"/>
    <property type="project" value="UniProtKB-KW"/>
</dbReference>
<evidence type="ECO:0000256" key="7">
    <source>
        <dbReference type="ARBA" id="ARBA00022723"/>
    </source>
</evidence>
<evidence type="ECO:0000313" key="18">
    <source>
        <dbReference type="EMBL" id="KAE8677957.1"/>
    </source>
</evidence>
<comment type="caution">
    <text evidence="18">The sequence shown here is derived from an EMBL/GenBank/DDBJ whole genome shotgun (WGS) entry which is preliminary data.</text>
</comment>
<feature type="transmembrane region" description="Helical" evidence="16">
    <location>
        <begin position="208"/>
        <end position="229"/>
    </location>
</feature>
<evidence type="ECO:0000256" key="14">
    <source>
        <dbReference type="ARBA" id="ARBA00024209"/>
    </source>
</evidence>
<comment type="subcellular location">
    <subcellularLocation>
        <location evidence="2">Membrane</location>
        <topology evidence="2">Single-pass membrane protein</topology>
    </subcellularLocation>
</comment>